<name>A0ABW2MVU6_9FLAO</name>
<keyword evidence="1" id="KW-0732">Signal</keyword>
<organism evidence="2 3">
    <name type="scientific">Jejudonia soesokkakensis</name>
    <dbReference type="NCBI Taxonomy" id="1323432"/>
    <lineage>
        <taxon>Bacteria</taxon>
        <taxon>Pseudomonadati</taxon>
        <taxon>Bacteroidota</taxon>
        <taxon>Flavobacteriia</taxon>
        <taxon>Flavobacteriales</taxon>
        <taxon>Flavobacteriaceae</taxon>
        <taxon>Jejudonia</taxon>
    </lineage>
</organism>
<dbReference type="RefSeq" id="WP_380217519.1">
    <property type="nucleotide sequence ID" value="NZ_JBHTBN010000003.1"/>
</dbReference>
<proteinExistence type="predicted"/>
<feature type="signal peptide" evidence="1">
    <location>
        <begin position="1"/>
        <end position="18"/>
    </location>
</feature>
<accession>A0ABW2MVU6</accession>
<dbReference type="Proteomes" id="UP001596415">
    <property type="component" value="Unassembled WGS sequence"/>
</dbReference>
<dbReference type="EMBL" id="JBHTBN010000003">
    <property type="protein sequence ID" value="MFC7357675.1"/>
    <property type="molecule type" value="Genomic_DNA"/>
</dbReference>
<sequence length="271" mass="30303">MKQLLLILLCAIPFFVGAQQIERTLVNGKITAPEGESVDGINIYNTSSQKGTVTDEEGLFTIEVAKNDRVQVTSIQYQSFTIIVDEGIISSKSMKVYLNPAVNQLAEVIVRPYDLTGNIKVDVGKIKTVDLDTEWALDYKAWEFEYGFVDDGQTAIRGNKAEEAYYNGQKQNGANIIGGVGLLARLIFGKPDKRKTPKTEEEKLALATNLTQRFSPRYIESFFGIPQSKAADFINFLEDKGIETSLLKSENELELLDFMFARADAFKKQMD</sequence>
<gene>
    <name evidence="2" type="ORF">ACFQO1_08250</name>
</gene>
<keyword evidence="3" id="KW-1185">Reference proteome</keyword>
<evidence type="ECO:0000256" key="1">
    <source>
        <dbReference type="SAM" id="SignalP"/>
    </source>
</evidence>
<protein>
    <submittedName>
        <fullName evidence="2">Carboxypeptidase-like regulatory domain-containing protein</fullName>
    </submittedName>
</protein>
<feature type="chain" id="PRO_5046911656" evidence="1">
    <location>
        <begin position="19"/>
        <end position="271"/>
    </location>
</feature>
<dbReference type="SUPFAM" id="SSF49464">
    <property type="entry name" value="Carboxypeptidase regulatory domain-like"/>
    <property type="match status" value="1"/>
</dbReference>
<dbReference type="Pfam" id="PF13715">
    <property type="entry name" value="CarbopepD_reg_2"/>
    <property type="match status" value="1"/>
</dbReference>
<evidence type="ECO:0000313" key="2">
    <source>
        <dbReference type="EMBL" id="MFC7357675.1"/>
    </source>
</evidence>
<reference evidence="3" key="1">
    <citation type="journal article" date="2019" name="Int. J. Syst. Evol. Microbiol.">
        <title>The Global Catalogue of Microorganisms (GCM) 10K type strain sequencing project: providing services to taxonomists for standard genome sequencing and annotation.</title>
        <authorList>
            <consortium name="The Broad Institute Genomics Platform"/>
            <consortium name="The Broad Institute Genome Sequencing Center for Infectious Disease"/>
            <person name="Wu L."/>
            <person name="Ma J."/>
        </authorList>
    </citation>
    <scope>NUCLEOTIDE SEQUENCE [LARGE SCALE GENOMIC DNA]</scope>
    <source>
        <strain evidence="3">CGMCC 1.16306</strain>
    </source>
</reference>
<dbReference type="InterPro" id="IPR008969">
    <property type="entry name" value="CarboxyPept-like_regulatory"/>
</dbReference>
<evidence type="ECO:0000313" key="3">
    <source>
        <dbReference type="Proteomes" id="UP001596415"/>
    </source>
</evidence>
<comment type="caution">
    <text evidence="2">The sequence shown here is derived from an EMBL/GenBank/DDBJ whole genome shotgun (WGS) entry which is preliminary data.</text>
</comment>